<evidence type="ECO:0000256" key="2">
    <source>
        <dbReference type="SAM" id="SignalP"/>
    </source>
</evidence>
<proteinExistence type="predicted"/>
<protein>
    <submittedName>
        <fullName evidence="3">Uncharacterized protein</fullName>
    </submittedName>
</protein>
<evidence type="ECO:0000313" key="4">
    <source>
        <dbReference type="Proteomes" id="UP000725002"/>
    </source>
</evidence>
<evidence type="ECO:0000256" key="1">
    <source>
        <dbReference type="SAM" id="MobiDB-lite"/>
    </source>
</evidence>
<reference evidence="3" key="1">
    <citation type="submission" date="2020-10" db="EMBL/GenBank/DDBJ databases">
        <authorList>
            <person name="Gilroy R."/>
        </authorList>
    </citation>
    <scope>NUCLEOTIDE SEQUENCE</scope>
    <source>
        <strain evidence="3">G3-8215</strain>
    </source>
</reference>
<keyword evidence="2" id="KW-0732">Signal</keyword>
<feature type="signal peptide" evidence="2">
    <location>
        <begin position="1"/>
        <end position="24"/>
    </location>
</feature>
<dbReference type="EMBL" id="JADILV010000003">
    <property type="protein sequence ID" value="MBO8482536.1"/>
    <property type="molecule type" value="Genomic_DNA"/>
</dbReference>
<feature type="region of interest" description="Disordered" evidence="1">
    <location>
        <begin position="152"/>
        <end position="181"/>
    </location>
</feature>
<evidence type="ECO:0000313" key="3">
    <source>
        <dbReference type="EMBL" id="MBO8482536.1"/>
    </source>
</evidence>
<name>A0A940DQQ1_9BACT</name>
<sequence length="181" mass="20970">MKTLSRIIMAGTAISVILSFNASAQPGPAPEQKMDPDHFIEAKAGRIADELALDDNTREKFIDTYCGYFREMHAVCPGPEGRFCPLEKRGPESTADRLTDKEIDKAMRERFDRQQKLLDLRVKYYEEYSKFLNPRQIQKVYDLQMKMAGRHFQHGPHHDRGPQPAHRHFHRHGPEHCCPAR</sequence>
<accession>A0A940DQQ1</accession>
<dbReference type="Proteomes" id="UP000725002">
    <property type="component" value="Unassembled WGS sequence"/>
</dbReference>
<dbReference type="AlphaFoldDB" id="A0A940DQQ1"/>
<reference evidence="3" key="2">
    <citation type="journal article" date="2021" name="PeerJ">
        <title>Extensive microbial diversity within the chicken gut microbiome revealed by metagenomics and culture.</title>
        <authorList>
            <person name="Gilroy R."/>
            <person name="Ravi A."/>
            <person name="Getino M."/>
            <person name="Pursley I."/>
            <person name="Horton D.L."/>
            <person name="Alikhan N.F."/>
            <person name="Baker D."/>
            <person name="Gharbi K."/>
            <person name="Hall N."/>
            <person name="Watson M."/>
            <person name="Adriaenssens E.M."/>
            <person name="Foster-Nyarko E."/>
            <person name="Jarju S."/>
            <person name="Secka A."/>
            <person name="Antonio M."/>
            <person name="Oren A."/>
            <person name="Chaudhuri R.R."/>
            <person name="La Ragione R."/>
            <person name="Hildebrand F."/>
            <person name="Pallen M.J."/>
        </authorList>
    </citation>
    <scope>NUCLEOTIDE SEQUENCE</scope>
    <source>
        <strain evidence="3">G3-8215</strain>
    </source>
</reference>
<organism evidence="3 4">
    <name type="scientific">Candidatus Cryptobacteroides avicola</name>
    <dbReference type="NCBI Taxonomy" id="2840757"/>
    <lineage>
        <taxon>Bacteria</taxon>
        <taxon>Pseudomonadati</taxon>
        <taxon>Bacteroidota</taxon>
        <taxon>Bacteroidia</taxon>
        <taxon>Bacteroidales</taxon>
        <taxon>Candidatus Cryptobacteroides</taxon>
    </lineage>
</organism>
<comment type="caution">
    <text evidence="3">The sequence shown here is derived from an EMBL/GenBank/DDBJ whole genome shotgun (WGS) entry which is preliminary data.</text>
</comment>
<gene>
    <name evidence="3" type="ORF">IAB75_00210</name>
</gene>
<feature type="chain" id="PRO_5037451151" evidence="2">
    <location>
        <begin position="25"/>
        <end position="181"/>
    </location>
</feature>